<dbReference type="PROSITE" id="PS50943">
    <property type="entry name" value="HTH_CROC1"/>
    <property type="match status" value="1"/>
</dbReference>
<comment type="caution">
    <text evidence="2">The sequence shown here is derived from an EMBL/GenBank/DDBJ whole genome shotgun (WGS) entry which is preliminary data.</text>
</comment>
<dbReference type="SUPFAM" id="SSF48452">
    <property type="entry name" value="TPR-like"/>
    <property type="match status" value="1"/>
</dbReference>
<dbReference type="SUPFAM" id="SSF47413">
    <property type="entry name" value="lambda repressor-like DNA-binding domains"/>
    <property type="match status" value="1"/>
</dbReference>
<keyword evidence="3" id="KW-1185">Reference proteome</keyword>
<dbReference type="PANTHER" id="PTHR47691">
    <property type="entry name" value="REGULATOR-RELATED"/>
    <property type="match status" value="1"/>
</dbReference>
<evidence type="ECO:0000313" key="2">
    <source>
        <dbReference type="EMBL" id="GGK94638.1"/>
    </source>
</evidence>
<dbReference type="PANTHER" id="PTHR47691:SF3">
    <property type="entry name" value="HTH-TYPE TRANSCRIPTIONAL REGULATOR RV0890C-RELATED"/>
    <property type="match status" value="1"/>
</dbReference>
<dbReference type="PRINTS" id="PR00364">
    <property type="entry name" value="DISEASERSIST"/>
</dbReference>
<protein>
    <recommendedName>
        <fullName evidence="1">HTH cro/C1-type domain-containing protein</fullName>
    </recommendedName>
</protein>
<gene>
    <name evidence="2" type="ORF">GCM10012284_30840</name>
</gene>
<dbReference type="RefSeq" id="WP_189079890.1">
    <property type="nucleotide sequence ID" value="NZ_BMMX01000012.1"/>
</dbReference>
<organism evidence="2 3">
    <name type="scientific">Mangrovihabitans endophyticus</name>
    <dbReference type="NCBI Taxonomy" id="1751298"/>
    <lineage>
        <taxon>Bacteria</taxon>
        <taxon>Bacillati</taxon>
        <taxon>Actinomycetota</taxon>
        <taxon>Actinomycetes</taxon>
        <taxon>Micromonosporales</taxon>
        <taxon>Micromonosporaceae</taxon>
        <taxon>Mangrovihabitans</taxon>
    </lineage>
</organism>
<dbReference type="GO" id="GO:0003677">
    <property type="term" value="F:DNA binding"/>
    <property type="evidence" value="ECO:0007669"/>
    <property type="project" value="InterPro"/>
</dbReference>
<dbReference type="CDD" id="cd00093">
    <property type="entry name" value="HTH_XRE"/>
    <property type="match status" value="1"/>
</dbReference>
<proteinExistence type="predicted"/>
<dbReference type="InterPro" id="IPR010982">
    <property type="entry name" value="Lambda_DNA-bd_dom_sf"/>
</dbReference>
<dbReference type="Gene3D" id="3.40.50.300">
    <property type="entry name" value="P-loop containing nucleotide triphosphate hydrolases"/>
    <property type="match status" value="1"/>
</dbReference>
<evidence type="ECO:0000259" key="1">
    <source>
        <dbReference type="PROSITE" id="PS50943"/>
    </source>
</evidence>
<feature type="domain" description="HTH cro/C1-type" evidence="1">
    <location>
        <begin position="19"/>
        <end position="74"/>
    </location>
</feature>
<dbReference type="InterPro" id="IPR003593">
    <property type="entry name" value="AAA+_ATPase"/>
</dbReference>
<name>A0A8J3FNW5_9ACTN</name>
<dbReference type="Proteomes" id="UP000656042">
    <property type="component" value="Unassembled WGS sequence"/>
</dbReference>
<dbReference type="InterPro" id="IPR001387">
    <property type="entry name" value="Cro/C1-type_HTH"/>
</dbReference>
<dbReference type="InterPro" id="IPR027417">
    <property type="entry name" value="P-loop_NTPase"/>
</dbReference>
<evidence type="ECO:0000313" key="3">
    <source>
        <dbReference type="Proteomes" id="UP000656042"/>
    </source>
</evidence>
<reference evidence="2" key="2">
    <citation type="submission" date="2020-09" db="EMBL/GenBank/DDBJ databases">
        <authorList>
            <person name="Sun Q."/>
            <person name="Zhou Y."/>
        </authorList>
    </citation>
    <scope>NUCLEOTIDE SEQUENCE</scope>
    <source>
        <strain evidence="2">CGMCC 4.7299</strain>
    </source>
</reference>
<dbReference type="EMBL" id="BMMX01000012">
    <property type="protein sequence ID" value="GGK94638.1"/>
    <property type="molecule type" value="Genomic_DNA"/>
</dbReference>
<dbReference type="SMART" id="SM00382">
    <property type="entry name" value="AAA"/>
    <property type="match status" value="1"/>
</dbReference>
<accession>A0A8J3FNW5</accession>
<dbReference type="Pfam" id="PF13560">
    <property type="entry name" value="HTH_31"/>
    <property type="match status" value="1"/>
</dbReference>
<dbReference type="AlphaFoldDB" id="A0A8J3FNW5"/>
<reference evidence="2" key="1">
    <citation type="journal article" date="2014" name="Int. J. Syst. Evol. Microbiol.">
        <title>Complete genome sequence of Corynebacterium casei LMG S-19264T (=DSM 44701T), isolated from a smear-ripened cheese.</title>
        <authorList>
            <consortium name="US DOE Joint Genome Institute (JGI-PGF)"/>
            <person name="Walter F."/>
            <person name="Albersmeier A."/>
            <person name="Kalinowski J."/>
            <person name="Ruckert C."/>
        </authorList>
    </citation>
    <scope>NUCLEOTIDE SEQUENCE</scope>
    <source>
        <strain evidence="2">CGMCC 4.7299</strain>
    </source>
</reference>
<dbReference type="Gene3D" id="1.25.40.10">
    <property type="entry name" value="Tetratricopeptide repeat domain"/>
    <property type="match status" value="1"/>
</dbReference>
<dbReference type="SUPFAM" id="SSF52540">
    <property type="entry name" value="P-loop containing nucleoside triphosphate hydrolases"/>
    <property type="match status" value="1"/>
</dbReference>
<dbReference type="InterPro" id="IPR011990">
    <property type="entry name" value="TPR-like_helical_dom_sf"/>
</dbReference>
<dbReference type="Gene3D" id="1.10.260.40">
    <property type="entry name" value="lambda repressor-like DNA-binding domains"/>
    <property type="match status" value="1"/>
</dbReference>
<dbReference type="SMART" id="SM00530">
    <property type="entry name" value="HTH_XRE"/>
    <property type="match status" value="1"/>
</dbReference>
<sequence length="820" mass="86716">MSSDHGSDSSVGPGFDVALRSHRLRAKLTQEELAVRAGVGVRTVRDLERGRASRPQRSTVELLAAALSLSGPDRADFLAAARRGHRATSTVFPAPPPAETAVGTPLPAATDLIGRDEDVADLSARLNAPLPAAARVITLVGLAGVGKSALTLVVAHRIAPAHPGGVAGVVVTEGSTAGEILGAIAAVFGAGRAEDLSARLDGRSAVIILDAVERAPDASAEAASWLLDHVATLRFLSAGRHPIGLPSERVWPLGPLPVPPDDPPPSLKDAVEYPAVALFVDRLARVRRAPVEDDEVLPLSRLVRRLGGLPLAIELAAARGRVLTLPEMLDRYGDRVLDLSGGPGDAVVSVRDAVSASYVLLRPAEQFAVRRLAMLRYRWSLAMAEQMIGPGVDVVPLLDRLLELGLLGVRGNRALRFRLVDVVRDFATERAAAEGDLTAGRRRHAEVMADLAQRIAPGLAGARFSDAATRLDDSAGDLGSALAFAAGEDPHIALRIAASLPRWWRLRGRDVTGRQWLHRLLDDPRTADADPAVRAWARVGLAQLALEHGAGAEEIESVTAALAEFTRLGVISGQLTAHNQLAALWVTMARHDEARRHGAAALELARRNGRIRDIAVAQNNLTWHEIRVGDLGAAGDRLAEVDRLAARAGESRLRAVAMANLAEVARLDGRLAEAERLGRRAAAALQGIGDPNHRRRVLATVGLALAEADRLDAAAAVLGELRPAADSGTPADGPAAVLDGTIARSRGDWARAVASFARAADAYRGRHDPRDVVVALVGLVASTVDASARQVAVRRLEEFCAATEISLLPREQAAVRGRRD</sequence>